<dbReference type="PANTHER" id="PTHR47566:SF1">
    <property type="entry name" value="PROTEIN NUD1"/>
    <property type="match status" value="1"/>
</dbReference>
<organism evidence="5 6">
    <name type="scientific">Nonlabens ulvanivorans</name>
    <name type="common">Persicivirga ulvanivorans</name>
    <dbReference type="NCBI Taxonomy" id="906888"/>
    <lineage>
        <taxon>Bacteria</taxon>
        <taxon>Pseudomonadati</taxon>
        <taxon>Bacteroidota</taxon>
        <taxon>Flavobacteriia</taxon>
        <taxon>Flavobacteriales</taxon>
        <taxon>Flavobacteriaceae</taxon>
        <taxon>Nonlabens</taxon>
    </lineage>
</organism>
<dbReference type="Proteomes" id="UP000029647">
    <property type="component" value="Unassembled WGS sequence"/>
</dbReference>
<evidence type="ECO:0000313" key="5">
    <source>
        <dbReference type="EMBL" id="GAL76591.1"/>
    </source>
</evidence>
<dbReference type="EMBL" id="BBNT01000013">
    <property type="protein sequence ID" value="GAL76591.1"/>
    <property type="molecule type" value="Genomic_DNA"/>
</dbReference>
<keyword evidence="2" id="KW-0732">Signal</keyword>
<reference evidence="5 6" key="1">
    <citation type="journal article" date="2014" name="Genome Announc.">
        <title>Draft Genome Sequences of Marine Flavobacterium Nonlabens Strains NR17, NR24, NR27, NR32, NR33, and Ara13.</title>
        <authorList>
            <person name="Nakanishi M."/>
            <person name="Meirelles P."/>
            <person name="Suzuki R."/>
            <person name="Takatani N."/>
            <person name="Mino S."/>
            <person name="Suda W."/>
            <person name="Oshima K."/>
            <person name="Hattori M."/>
            <person name="Ohkuma M."/>
            <person name="Hosokawa M."/>
            <person name="Miyashita K."/>
            <person name="Thompson F.L."/>
            <person name="Niwa A."/>
            <person name="Sawabe T."/>
            <person name="Sawabe T."/>
        </authorList>
    </citation>
    <scope>NUCLEOTIDE SEQUENCE [LARGE SCALE GENOMIC DNA]</scope>
    <source>
        <strain evidence="6">JCM19275</strain>
    </source>
</reference>
<dbReference type="Pfam" id="PF18962">
    <property type="entry name" value="Por_Secre_tail"/>
    <property type="match status" value="1"/>
</dbReference>
<accession>A0A090WHZ5</accession>
<gene>
    <name evidence="5" type="ORF">JCM19275_1739</name>
</gene>
<dbReference type="NCBIfam" id="TIGR04183">
    <property type="entry name" value="Por_Secre_tail"/>
    <property type="match status" value="1"/>
</dbReference>
<proteinExistence type="predicted"/>
<dbReference type="Gene3D" id="3.80.10.10">
    <property type="entry name" value="Ribonuclease Inhibitor"/>
    <property type="match status" value="2"/>
</dbReference>
<protein>
    <submittedName>
        <fullName evidence="5">Internalin-like protein (LPXTG motif) Lmo0331 homolog</fullName>
    </submittedName>
</protein>
<name>A0A090WHZ5_NONUL</name>
<evidence type="ECO:0000313" key="6">
    <source>
        <dbReference type="Proteomes" id="UP000029647"/>
    </source>
</evidence>
<feature type="domain" description="Secretion system C-terminal sorting" evidence="4">
    <location>
        <begin position="580"/>
        <end position="649"/>
    </location>
</feature>
<dbReference type="SUPFAM" id="SSF52058">
    <property type="entry name" value="L domain-like"/>
    <property type="match status" value="1"/>
</dbReference>
<evidence type="ECO:0000256" key="2">
    <source>
        <dbReference type="ARBA" id="ARBA00022729"/>
    </source>
</evidence>
<keyword evidence="3" id="KW-0677">Repeat</keyword>
<evidence type="ECO:0000259" key="4">
    <source>
        <dbReference type="Pfam" id="PF18962"/>
    </source>
</evidence>
<sequence length="653" mass="71145">MIVVLTKLHIMKIKLLIIIGFVLNISLMTAQPNDFMVGLYQLTNGTTGVGSAFTASNFNETDVFISVGNTPSERVFTIQLLPEFNGATVSVVLDLSNNEIAVPLLDTTLQCTTAPNIIYDEASAGNNSLWSITSGDNNFTINYTENTMAACGIPTAQATFNLSKINVPAGQTIIPDDNFEQELIALGYDTVLDNLLDSANVSAVNTLDISNKGISDLTGLEAFVALDTLRANDNSIATFNSQLVNNARFVNLGNNSITTVDMSSTNSITYASFIFNFSLQNIDISGAINLDFLDAIGGTFSSINTNNNPSLRTLRLAFASQLTSIDVTQNPLLERLELLSCPLLTGINISQNPQLEYLRFGSNNFDRTSTDYPITSIDFTNNPNLMDLINIGSRITNPDFSLLGSVESLFWENSELTAVNINSNVNLIEVGFANNLLSTIDFSQNVLLEGAYFNNNNLSNLDLSMNSALQFLRAGDNNLGQLDLSSNAFLTFIDVNNNQLTQLNLNNGANGLLAANDPIDPTNQNFWSFNALNNPALTCIEVSDITYMNSNFVNNIDPTASFNMNCATASIVDIEVDLELFPNPSHDLVNINTMNSSIEAISIYDITGKNIKRIQLKNQSNKYALNIENLSKGQYLLVIDTNNGRSAENFIKN</sequence>
<dbReference type="AlphaFoldDB" id="A0A090WHZ5"/>
<dbReference type="InterPro" id="IPR032675">
    <property type="entry name" value="LRR_dom_sf"/>
</dbReference>
<comment type="caution">
    <text evidence="5">The sequence shown here is derived from an EMBL/GenBank/DDBJ whole genome shotgun (WGS) entry which is preliminary data.</text>
</comment>
<dbReference type="GO" id="GO:0035591">
    <property type="term" value="F:signaling adaptor activity"/>
    <property type="evidence" value="ECO:0007669"/>
    <property type="project" value="TreeGrafter"/>
</dbReference>
<evidence type="ECO:0000256" key="3">
    <source>
        <dbReference type="ARBA" id="ARBA00022737"/>
    </source>
</evidence>
<dbReference type="InterPro" id="IPR052574">
    <property type="entry name" value="CDIRP"/>
</dbReference>
<dbReference type="InterPro" id="IPR026444">
    <property type="entry name" value="Secre_tail"/>
</dbReference>
<dbReference type="PANTHER" id="PTHR47566">
    <property type="match status" value="1"/>
</dbReference>
<keyword evidence="1" id="KW-0433">Leucine-rich repeat</keyword>
<evidence type="ECO:0000256" key="1">
    <source>
        <dbReference type="ARBA" id="ARBA00022614"/>
    </source>
</evidence>